<dbReference type="EMBL" id="FOUF01000005">
    <property type="protein sequence ID" value="SFM06227.1"/>
    <property type="molecule type" value="Genomic_DNA"/>
</dbReference>
<reference evidence="1 2" key="1">
    <citation type="submission" date="2016-10" db="EMBL/GenBank/DDBJ databases">
        <authorList>
            <person name="de Groot N.N."/>
        </authorList>
    </citation>
    <scope>NUCLEOTIDE SEQUENCE [LARGE SCALE GENOMIC DNA]</scope>
    <source>
        <strain evidence="1 2">Nm146</strain>
    </source>
</reference>
<accession>A0A1I4MT18</accession>
<proteinExistence type="predicted"/>
<dbReference type="AlphaFoldDB" id="A0A1I4MT18"/>
<name>A0A1I4MT18_9PROT</name>
<sequence length="79" mass="9233">MLRSETDADLTYNDGSRLEQGVRKRYAGYEVDRIFKIQTYKKTALDECSMTQKYVICKGRLNINPLFRHKTSLHTKTVS</sequence>
<dbReference type="Proteomes" id="UP000199561">
    <property type="component" value="Unassembled WGS sequence"/>
</dbReference>
<keyword evidence="2" id="KW-1185">Reference proteome</keyword>
<organism evidence="1 2">
    <name type="scientific">Nitrosomonas nitrosa</name>
    <dbReference type="NCBI Taxonomy" id="52442"/>
    <lineage>
        <taxon>Bacteria</taxon>
        <taxon>Pseudomonadati</taxon>
        <taxon>Pseudomonadota</taxon>
        <taxon>Betaproteobacteria</taxon>
        <taxon>Nitrosomonadales</taxon>
        <taxon>Nitrosomonadaceae</taxon>
        <taxon>Nitrosomonas</taxon>
    </lineage>
</organism>
<evidence type="ECO:0000313" key="1">
    <source>
        <dbReference type="EMBL" id="SFM06227.1"/>
    </source>
</evidence>
<evidence type="ECO:0000313" key="2">
    <source>
        <dbReference type="Proteomes" id="UP000199561"/>
    </source>
</evidence>
<gene>
    <name evidence="1" type="ORF">SAMN05421880_10574</name>
</gene>
<protein>
    <submittedName>
        <fullName evidence="1">Uncharacterized protein</fullName>
    </submittedName>
</protein>